<proteinExistence type="predicted"/>
<feature type="domain" description="Telomere-associated protein Rif1 N-terminal" evidence="2">
    <location>
        <begin position="269"/>
        <end position="600"/>
    </location>
</feature>
<dbReference type="Pfam" id="PF12231">
    <property type="entry name" value="Rif1_N"/>
    <property type="match status" value="1"/>
</dbReference>
<evidence type="ECO:0000256" key="1">
    <source>
        <dbReference type="SAM" id="MobiDB-lite"/>
    </source>
</evidence>
<organism evidence="3 4">
    <name type="scientific">Kuraishia capsulata CBS 1993</name>
    <dbReference type="NCBI Taxonomy" id="1382522"/>
    <lineage>
        <taxon>Eukaryota</taxon>
        <taxon>Fungi</taxon>
        <taxon>Dikarya</taxon>
        <taxon>Ascomycota</taxon>
        <taxon>Saccharomycotina</taxon>
        <taxon>Pichiomycetes</taxon>
        <taxon>Pichiales</taxon>
        <taxon>Pichiaceae</taxon>
        <taxon>Kuraishia</taxon>
    </lineage>
</organism>
<dbReference type="AlphaFoldDB" id="W6MV07"/>
<dbReference type="STRING" id="1382522.W6MV07"/>
<feature type="region of interest" description="Disordered" evidence="1">
    <location>
        <begin position="1141"/>
        <end position="1194"/>
    </location>
</feature>
<evidence type="ECO:0000313" key="4">
    <source>
        <dbReference type="Proteomes" id="UP000019384"/>
    </source>
</evidence>
<sequence length="1264" mass="140577">MASIEVPLARDQRSSDMESFSPVIDSLEFHEGVAISTANEPLSESMSDSVSSFADTLKIDMTEDMVLSMQHDRLPSFVSETNESGLSPIKVSGSGDSFPKRVLTPSRSRTLRSNVRDNVEQSSFAKSQKSPTKGASILDNEEIRHPSLNSGHFATPVRKRAHSSSSSVSGNTPKYTTPTGPESLKRVTFMKGVEYDPPTSSPTKNLTPSRSILKQRIFEDDEFSVQDSNLEANESWIPGSIIQLEPSSERTAYVVPGCIRALSTPGFEHRFEAYASINYAIKINTADFMVRIITPRLNELIALIEADTKGFIAKVQSEVGTDAFELRAEVQTVKILGFLLSNQHLCTLMEPATLRGFLASAVHVLSNSTFSKSIVAAYLQVIRDHKVPNGIVGHPLSESLLFGVLNIKAMNSVSLMIEQIATLRNFVAKNRQIMAKNIAVWFNFVCGCLCDVGLGGNDKVVRMVSLLLVDMVVQFEDIPATRTMVFDFLNGTMKESNFETKLLPNGDHLRSSITIIEFLADRLKKLVLRGNYSVAMTIWSHVTLLLNKFTWQDGIESWGKAKCWIEVFVQCYKYNEQAACESLKAWTTFVTMISGSFPTGGDLSIIPAGVKERLGLLVSPFKLCDQYATIEVSQQFDDLYRRIYMSITKTYMRKSTSKDCFPLVNVLWECCMSPPLTSFYFTKTAATQRISLGVSMVSAMFNGRSANSMQQKSAKMLRTGFTTGQELLPLSQRWMISAEQALASLIADAFGALNMTKEERRTLLNTYMAAMSRIVPFVQNAQKAFFLKVIYHTRFLVKELVEYTKEKESFTPDECIRILLSIKDNFNIESIVLESAGSPSCCATMVSYFLDSEELALELCETMMPILGKKDLVFYSTIVGLKKPFLNDFVIRRLKQYSLSNKSDLSLLGHIIGNLDANSEFITALLKALPNVSDPSIVPRINLENWNFQSIMMFFEISKVFKSGDKTKSFALLWKPWVSVLQKTSVDEILEYLGPEKFLDSLPSAFYLKVISNLLLSELSSNQVGKTTTLVSSWISFCERSSKENVTIETFKLLRDRLEKFPDEGIVENVPGYLNWSGSSRICSPLKSKSEDEDGSGNDSTSAIDSIPSQISTEQISIEPCRSDEVTKSGPAHVSAVVDVPASNSDQGSPPPKRSHDASVVSLSDSSDNWQEKVAKKQQLGDVRDENGSQKEPLAPYTTLTSFDEALQAQLVPSPNLQSPWKTLDDLVREICETMPEGLSSEGKVELEKNMLRLLFKLKTSGVH</sequence>
<feature type="compositionally biased region" description="Polar residues" evidence="1">
    <location>
        <begin position="170"/>
        <end position="180"/>
    </location>
</feature>
<feature type="compositionally biased region" description="Polar residues" evidence="1">
    <location>
        <begin position="120"/>
        <end position="133"/>
    </location>
</feature>
<dbReference type="OrthoDB" id="3997665at2759"/>
<evidence type="ECO:0000259" key="2">
    <source>
        <dbReference type="Pfam" id="PF12231"/>
    </source>
</evidence>
<gene>
    <name evidence="3" type="ORF">KUCA_T00005695001</name>
</gene>
<reference evidence="3" key="2">
    <citation type="submission" date="2014-02" db="EMBL/GenBank/DDBJ databases">
        <title>Complete DNA sequence of /Kuraishia capsulata/ illustrates novel genomic features among budding yeasts (/Saccharomycotina/).</title>
        <authorList>
            <person name="Morales L."/>
            <person name="Noel B."/>
            <person name="Porcel B."/>
            <person name="Marcet-Houben M."/>
            <person name="Hullo M-F."/>
            <person name="Sacerdot C."/>
            <person name="Tekaia F."/>
            <person name="Leh-Louis V."/>
            <person name="Despons L."/>
            <person name="Khanna V."/>
            <person name="Aury J-M."/>
            <person name="Barbe V."/>
            <person name="Couloux A."/>
            <person name="Labadie K."/>
            <person name="Pelletier E."/>
            <person name="Souciet J-L."/>
            <person name="Boekhout T."/>
            <person name="Gabaldon T."/>
            <person name="Wincker P."/>
            <person name="Dujon B."/>
        </authorList>
    </citation>
    <scope>NUCLEOTIDE SEQUENCE</scope>
    <source>
        <strain evidence="3">CBS 1993</strain>
    </source>
</reference>
<dbReference type="GeneID" id="34523073"/>
<feature type="compositionally biased region" description="Low complexity" evidence="1">
    <location>
        <begin position="1158"/>
        <end position="1168"/>
    </location>
</feature>
<reference evidence="3" key="1">
    <citation type="submission" date="2013-12" db="EMBL/GenBank/DDBJ databases">
        <authorList>
            <person name="Genoscope - CEA"/>
        </authorList>
    </citation>
    <scope>NUCLEOTIDE SEQUENCE</scope>
    <source>
        <strain evidence="3">CBS 1993</strain>
    </source>
</reference>
<dbReference type="Proteomes" id="UP000019384">
    <property type="component" value="Unassembled WGS sequence"/>
</dbReference>
<dbReference type="InterPro" id="IPR022031">
    <property type="entry name" value="Rif1_N"/>
</dbReference>
<dbReference type="EMBL" id="HG793131">
    <property type="protein sequence ID" value="CDK29702.1"/>
    <property type="molecule type" value="Genomic_DNA"/>
</dbReference>
<evidence type="ECO:0000313" key="3">
    <source>
        <dbReference type="EMBL" id="CDK29702.1"/>
    </source>
</evidence>
<feature type="region of interest" description="Disordered" evidence="1">
    <location>
        <begin position="1085"/>
        <end position="1115"/>
    </location>
</feature>
<keyword evidence="4" id="KW-1185">Reference proteome</keyword>
<feature type="compositionally biased region" description="Polar residues" evidence="1">
    <location>
        <begin position="1097"/>
        <end position="1115"/>
    </location>
</feature>
<name>W6MV07_9ASCO</name>
<dbReference type="HOGENOM" id="CLU_264525_0_0_1"/>
<feature type="region of interest" description="Disordered" evidence="1">
    <location>
        <begin position="79"/>
        <end position="183"/>
    </location>
</feature>
<dbReference type="RefSeq" id="XP_022461685.1">
    <property type="nucleotide sequence ID" value="XM_022601464.1"/>
</dbReference>
<protein>
    <recommendedName>
        <fullName evidence="2">Telomere-associated protein Rif1 N-terminal domain-containing protein</fullName>
    </recommendedName>
</protein>
<accession>W6MV07</accession>